<evidence type="ECO:0000256" key="4">
    <source>
        <dbReference type="ARBA" id="ARBA00022553"/>
    </source>
</evidence>
<evidence type="ECO:0000256" key="9">
    <source>
        <dbReference type="ARBA" id="ARBA00041175"/>
    </source>
</evidence>
<evidence type="ECO:0000256" key="7">
    <source>
        <dbReference type="ARBA" id="ARBA00022777"/>
    </source>
</evidence>
<dbReference type="Pfam" id="PF00874">
    <property type="entry name" value="PRD"/>
    <property type="match status" value="2"/>
</dbReference>
<dbReference type="InterPro" id="IPR036388">
    <property type="entry name" value="WH-like_DNA-bd_sf"/>
</dbReference>
<comment type="caution">
    <text evidence="14">The sequence shown here is derived from an EMBL/GenBank/DDBJ whole genome shotgun (WGS) entry which is preliminary data.</text>
</comment>
<dbReference type="InterPro" id="IPR013011">
    <property type="entry name" value="PTS_EIIB_2"/>
</dbReference>
<dbReference type="SUPFAM" id="SSF52794">
    <property type="entry name" value="PTS system IIB component-like"/>
    <property type="match status" value="1"/>
</dbReference>
<dbReference type="EMBL" id="JANRHH010000034">
    <property type="protein sequence ID" value="MDN4593881.1"/>
    <property type="molecule type" value="Genomic_DNA"/>
</dbReference>
<dbReference type="PROSITE" id="PS51094">
    <property type="entry name" value="PTS_EIIA_TYPE_2"/>
    <property type="match status" value="1"/>
</dbReference>
<sequence>MILDDRSTKLLKEILMSPGIKISELQRKFSLTRQQTNYSLKKINDWLSANHLPVIQKNGQSGVMVDPIVSQSFPELMAASSMIDYVPSEKERCKLILLMLLGRRSEISLFHLSSALKVSRNTVLLDLKNIKEILKGGDLHLVYTRRDGYDLHGREMEKRKWLIKLVREVLQMPNGKAWLISVMELASDEVTLIQQRIEQTEKHLQVRFTDEMLEELPYIFALLIRRIKRGQILQRHELDHQEIQVTREYQIAKELFGQDDWSEPDLLFIALQLLSSNLLSAAPTEDEQTARLMEAIDQMLQTFEKLACITFHEKKHLMRRLLFHLRPAYYRIKYGFLFDNPLLDVVVKEHGELHHLVKKSLHSFKALLKKDIPESECAYITMLIGGWLQKQGDALSERWKALVVCPNGISVSELLLETLRELFPEFIFLDAISVREFADYELHYDLVFSTVFLNTDKKWFLVKPLLSAEEKRRLRLRVSQELLGFNPMQIDLEQLIGVIQQHAAIENKSALKTSLKRYFQVKSSPYIIEDRNRKKPDLADLLTSETILIHKGVSTWQDAIHLASTPLINMGSIDPGYVDAMIRMYDPSQPYIVIAPRVALPHARPEDGVSRLTMSMLCMEEGVEFAKGLTVNVVIVIAAVDRKQHLKALMQLNQLVSDPVNVTQIIQAGNKESILHLVEKYSKLSEVS</sequence>
<dbReference type="RefSeq" id="WP_301238568.1">
    <property type="nucleotide sequence ID" value="NZ_JANRHH010000034.1"/>
</dbReference>
<evidence type="ECO:0000256" key="1">
    <source>
        <dbReference type="ARBA" id="ARBA00004496"/>
    </source>
</evidence>
<dbReference type="Gene3D" id="3.40.50.2300">
    <property type="match status" value="1"/>
</dbReference>
<keyword evidence="3" id="KW-0963">Cytoplasm</keyword>
<keyword evidence="2" id="KW-0813">Transport</keyword>
<evidence type="ECO:0000313" key="15">
    <source>
        <dbReference type="Proteomes" id="UP001174196"/>
    </source>
</evidence>
<evidence type="ECO:0000259" key="11">
    <source>
        <dbReference type="PROSITE" id="PS51094"/>
    </source>
</evidence>
<comment type="subcellular location">
    <subcellularLocation>
        <location evidence="1">Cytoplasm</location>
    </subcellularLocation>
</comment>
<dbReference type="Gene3D" id="3.40.930.10">
    <property type="entry name" value="Mannitol-specific EII, Chain A"/>
    <property type="match status" value="1"/>
</dbReference>
<dbReference type="InterPro" id="IPR036095">
    <property type="entry name" value="PTS_EIIB-like_sf"/>
</dbReference>
<dbReference type="Gene3D" id="1.10.10.10">
    <property type="entry name" value="Winged helix-like DNA-binding domain superfamily/Winged helix DNA-binding domain"/>
    <property type="match status" value="1"/>
</dbReference>
<organism evidence="14 15">
    <name type="scientific">Polycladomyces subterraneus</name>
    <dbReference type="NCBI Taxonomy" id="1016997"/>
    <lineage>
        <taxon>Bacteria</taxon>
        <taxon>Bacillati</taxon>
        <taxon>Bacillota</taxon>
        <taxon>Bacilli</taxon>
        <taxon>Bacillales</taxon>
        <taxon>Thermoactinomycetaceae</taxon>
        <taxon>Polycladomyces</taxon>
    </lineage>
</organism>
<dbReference type="InterPro" id="IPR016152">
    <property type="entry name" value="PTrfase/Anion_transptr"/>
</dbReference>
<reference evidence="14" key="1">
    <citation type="submission" date="2022-08" db="EMBL/GenBank/DDBJ databases">
        <title>Polycladomyces zharkentsis sp. nov., a novel thermophilic CMC and starch-degrading bacterium isolated from a geothermal spring in Kazakhstan.</title>
        <authorList>
            <person name="Mashzhan A."/>
            <person name="Kistaubaeva A."/>
            <person name="Javier-Lopez R."/>
            <person name="Birkeland N.-K."/>
        </authorList>
    </citation>
    <scope>NUCLEOTIDE SEQUENCE</scope>
    <source>
        <strain evidence="14">KSR 13</strain>
    </source>
</reference>
<evidence type="ECO:0000259" key="13">
    <source>
        <dbReference type="PROSITE" id="PS51372"/>
    </source>
</evidence>
<feature type="domain" description="PRD" evidence="13">
    <location>
        <begin position="184"/>
        <end position="283"/>
    </location>
</feature>
<dbReference type="PANTHER" id="PTHR36203">
    <property type="entry name" value="ASCORBATE-SPECIFIC PTS SYSTEM EIIA COMPONENT"/>
    <property type="match status" value="1"/>
</dbReference>
<dbReference type="InterPro" id="IPR002178">
    <property type="entry name" value="PTS_EIIA_type-2_dom"/>
</dbReference>
<keyword evidence="4" id="KW-0597">Phosphoprotein</keyword>
<accession>A0ABT8IMX2</accession>
<dbReference type="InterPro" id="IPR036634">
    <property type="entry name" value="PRD_sf"/>
</dbReference>
<keyword evidence="15" id="KW-1185">Reference proteome</keyword>
<evidence type="ECO:0000313" key="14">
    <source>
        <dbReference type="EMBL" id="MDN4593881.1"/>
    </source>
</evidence>
<feature type="domain" description="PRD" evidence="13">
    <location>
        <begin position="287"/>
        <end position="394"/>
    </location>
</feature>
<dbReference type="InterPro" id="IPR011608">
    <property type="entry name" value="PRD"/>
</dbReference>
<feature type="domain" description="PTS EIIB type-2" evidence="12">
    <location>
        <begin position="399"/>
        <end position="486"/>
    </location>
</feature>
<dbReference type="PROSITE" id="PS51372">
    <property type="entry name" value="PRD_2"/>
    <property type="match status" value="2"/>
</dbReference>
<dbReference type="SUPFAM" id="SSF55804">
    <property type="entry name" value="Phoshotransferase/anion transport protein"/>
    <property type="match status" value="1"/>
</dbReference>
<evidence type="ECO:0000256" key="8">
    <source>
        <dbReference type="ARBA" id="ARBA00037387"/>
    </source>
</evidence>
<dbReference type="SUPFAM" id="SSF63520">
    <property type="entry name" value="PTS-regulatory domain, PRD"/>
    <property type="match status" value="2"/>
</dbReference>
<comment type="function">
    <text evidence="8">The phosphoenolpyruvate-dependent sugar phosphotransferase system (sugar PTS), a major carbohydrate active transport system, catalyzes the phosphorylation of incoming sugar substrates concomitantly with their translocation across the cell membrane. The enzyme II UlaABC PTS system is involved in ascorbate transport.</text>
</comment>
<dbReference type="PANTHER" id="PTHR36203:SF1">
    <property type="entry name" value="ASCORBATE-SPECIFIC PTS SYSTEM EIIA COMPONENT"/>
    <property type="match status" value="1"/>
</dbReference>
<dbReference type="Pfam" id="PF00359">
    <property type="entry name" value="PTS_EIIA_2"/>
    <property type="match status" value="1"/>
</dbReference>
<evidence type="ECO:0000256" key="3">
    <source>
        <dbReference type="ARBA" id="ARBA00022490"/>
    </source>
</evidence>
<feature type="domain" description="PTS EIIA type-2" evidence="11">
    <location>
        <begin position="540"/>
        <end position="681"/>
    </location>
</feature>
<proteinExistence type="predicted"/>
<dbReference type="InterPro" id="IPR051351">
    <property type="entry name" value="Ascorbate-PTS_EIIA_comp"/>
</dbReference>
<dbReference type="Gene3D" id="1.10.1790.10">
    <property type="entry name" value="PRD domain"/>
    <property type="match status" value="1"/>
</dbReference>
<evidence type="ECO:0000256" key="10">
    <source>
        <dbReference type="ARBA" id="ARBA00042072"/>
    </source>
</evidence>
<gene>
    <name evidence="14" type="ORF">NWF35_08205</name>
</gene>
<keyword evidence="6" id="KW-0598">Phosphotransferase system</keyword>
<keyword evidence="5" id="KW-0808">Transferase</keyword>
<dbReference type="PROSITE" id="PS51099">
    <property type="entry name" value="PTS_EIIB_TYPE_2"/>
    <property type="match status" value="1"/>
</dbReference>
<dbReference type="Proteomes" id="UP001174196">
    <property type="component" value="Unassembled WGS sequence"/>
</dbReference>
<protein>
    <recommendedName>
        <fullName evidence="9">Ascorbate-specific PTS system EIIA component</fullName>
    </recommendedName>
    <alternativeName>
        <fullName evidence="10">Ascorbate-specific phosphotransferase enzyme IIA component</fullName>
    </alternativeName>
</protein>
<keyword evidence="7" id="KW-0418">Kinase</keyword>
<evidence type="ECO:0000256" key="6">
    <source>
        <dbReference type="ARBA" id="ARBA00022683"/>
    </source>
</evidence>
<name>A0ABT8IMX2_9BACL</name>
<dbReference type="CDD" id="cd05568">
    <property type="entry name" value="PTS_IIB_bgl_like"/>
    <property type="match status" value="1"/>
</dbReference>
<evidence type="ECO:0000256" key="2">
    <source>
        <dbReference type="ARBA" id="ARBA00022448"/>
    </source>
</evidence>
<evidence type="ECO:0000256" key="5">
    <source>
        <dbReference type="ARBA" id="ARBA00022679"/>
    </source>
</evidence>
<evidence type="ECO:0000259" key="12">
    <source>
        <dbReference type="PROSITE" id="PS51099"/>
    </source>
</evidence>